<dbReference type="Proteomes" id="UP001295420">
    <property type="component" value="Unassembled WGS sequence"/>
</dbReference>
<accession>A0AAU9Q5C0</accession>
<name>A0AAU9Q5C0_9VIBR</name>
<sequence length="444" mass="52021">MFYISIHNHEPIEKLHSEHFKNIVFEGDSSNKFLCYLNRYRDEILVGDPNQYLKIIEMFYKCINEYMENLSIYQYLDFSTLWVIKIDYHDNIVSDVQFEIDWPRKLKSFRKSLLSHFNKSENINKTFYAYKDIPSILKSLVFKPNENINDIEDVKRYKKNGVDFWKRDSLIINASQLDSKFHSDLKEMYKLCNEKLNYQAFSVKGSDGWDAYKLCKSIAPRLCPYCNRNHTPVVMSEDKEFSRPEIDHFLPKSIYPMFAISLYNLIPSCHTCNHIKSNVNVVARNKDGEMNYQLCHPHLESDDICSTPIFSIKNTSDIVNQLVSYNTIPNVEITMIDDLDIKIINSLKLFNLSFDTGKIQNGFYHHHDKEICDSIRLLYQYPKSVLKQINTLLNTDHAIDSSGYYSLQRILFDKIAPNECKNTPLGKLKSDCLSGMLQHCNFGK</sequence>
<evidence type="ECO:0008006" key="3">
    <source>
        <dbReference type="Google" id="ProtNLM"/>
    </source>
</evidence>
<dbReference type="AlphaFoldDB" id="A0AAU9Q5C0"/>
<dbReference type="EMBL" id="CAKMTQ010000012">
    <property type="protein sequence ID" value="CAH1527038.1"/>
    <property type="molecule type" value="Genomic_DNA"/>
</dbReference>
<proteinExistence type="predicted"/>
<organism evidence="1 2">
    <name type="scientific">Vibrio owensii</name>
    <dbReference type="NCBI Taxonomy" id="696485"/>
    <lineage>
        <taxon>Bacteria</taxon>
        <taxon>Pseudomonadati</taxon>
        <taxon>Pseudomonadota</taxon>
        <taxon>Gammaproteobacteria</taxon>
        <taxon>Vibrionales</taxon>
        <taxon>Vibrionaceae</taxon>
        <taxon>Vibrio</taxon>
    </lineage>
</organism>
<reference evidence="1" key="1">
    <citation type="submission" date="2022-01" db="EMBL/GenBank/DDBJ databases">
        <authorList>
            <person name="Lagorce A."/>
        </authorList>
    </citation>
    <scope>NUCLEOTIDE SEQUENCE</scope>
    <source>
        <strain evidence="1">Th15_F1_D04</strain>
    </source>
</reference>
<dbReference type="RefSeq" id="WP_409930919.1">
    <property type="nucleotide sequence ID" value="NZ_CAKMTQ010000012.1"/>
</dbReference>
<evidence type="ECO:0000313" key="1">
    <source>
        <dbReference type="EMBL" id="CAH1527038.1"/>
    </source>
</evidence>
<comment type="caution">
    <text evidence="1">The sequence shown here is derived from an EMBL/GenBank/DDBJ whole genome shotgun (WGS) entry which is preliminary data.</text>
</comment>
<gene>
    <name evidence="1" type="ORF">THF1D04_20498</name>
</gene>
<dbReference type="Gene3D" id="1.10.30.50">
    <property type="match status" value="1"/>
</dbReference>
<protein>
    <recommendedName>
        <fullName evidence="3">HNH nuclease domain-containing protein</fullName>
    </recommendedName>
</protein>
<evidence type="ECO:0000313" key="2">
    <source>
        <dbReference type="Proteomes" id="UP001295420"/>
    </source>
</evidence>